<accession>A0A4P9A3G8</accession>
<proteinExistence type="predicted"/>
<dbReference type="KEGG" id="nft:FBF37_02595"/>
<evidence type="ECO:0000313" key="1">
    <source>
        <dbReference type="EMBL" id="QCT42345.1"/>
    </source>
</evidence>
<reference evidence="1 2" key="1">
    <citation type="submission" date="2019-04" db="EMBL/GenBank/DDBJ databases">
        <title>Saccharibacteria TM7 genomes.</title>
        <authorList>
            <person name="Bor B."/>
            <person name="He X."/>
            <person name="Chen T."/>
            <person name="Dewhirst F.E."/>
        </authorList>
    </citation>
    <scope>NUCLEOTIDE SEQUENCE [LARGE SCALE GENOMIC DNA]</scope>
    <source>
        <strain evidence="1 2">BB001</strain>
    </source>
</reference>
<organism evidence="1 2">
    <name type="scientific">Candidatus Nanosynbacter featherlites</name>
    <dbReference type="NCBI Taxonomy" id="2572088"/>
    <lineage>
        <taxon>Bacteria</taxon>
        <taxon>Candidatus Saccharimonadota</taxon>
        <taxon>Candidatus Saccharimonadia</taxon>
        <taxon>Candidatus Nanosynbacterales</taxon>
        <taxon>Candidatus Nanosynbacteraceae</taxon>
        <taxon>Candidatus Nanosynbacter</taxon>
    </lineage>
</organism>
<dbReference type="EMBL" id="CP040004">
    <property type="protein sequence ID" value="QCT42345.1"/>
    <property type="molecule type" value="Genomic_DNA"/>
</dbReference>
<keyword evidence="2" id="KW-1185">Reference proteome</keyword>
<name>A0A4P9A3G8_9BACT</name>
<dbReference type="AlphaFoldDB" id="A0A4P9A3G8"/>
<protein>
    <submittedName>
        <fullName evidence="1">Uncharacterized protein</fullName>
    </submittedName>
</protein>
<dbReference type="OrthoDB" id="9870182at2"/>
<evidence type="ECO:0000313" key="2">
    <source>
        <dbReference type="Proteomes" id="UP000310639"/>
    </source>
</evidence>
<gene>
    <name evidence="1" type="ORF">FBF37_02595</name>
</gene>
<dbReference type="RefSeq" id="WP_138079208.1">
    <property type="nucleotide sequence ID" value="NZ_CP040004.1"/>
</dbReference>
<dbReference type="Proteomes" id="UP000310639">
    <property type="component" value="Chromosome"/>
</dbReference>
<sequence length="347" mass="38367">MHRKPSCETLARTHQQGLTQTVGNFLQHVHATEIQPDAATVFVHDECNPDSIGAIATACSPQAPTDGRFDFQKAHITGHRVDGSSVAGRVIKGNQDDITLTESAMNPDHRVLNLPLPDQHAVLQAAFTKDRAPTKRQLGKLETLWRDDRTKTALSVGITALQTLARESHPTQSVADMLALKSPTTPNAILTTWDVSDSTREMARDNGKLRSFIVWFGSQAITAVQRYDGELIDWTGDGQNLAVPLPQSNARFSREQRTTFGNDTLVPLLSELVDLAQAQDEYTVRLTAGFGRLDNLPGGKMSPQLFGMTKLSKRQPRDRLSIALTGESYDMLTSHLPDELQEYLYRN</sequence>